<keyword evidence="3" id="KW-1185">Reference proteome</keyword>
<feature type="transmembrane region" description="Helical" evidence="1">
    <location>
        <begin position="7"/>
        <end position="25"/>
    </location>
</feature>
<evidence type="ECO:0000313" key="3">
    <source>
        <dbReference type="Proteomes" id="UP000050863"/>
    </source>
</evidence>
<evidence type="ECO:0000313" key="2">
    <source>
        <dbReference type="EMBL" id="KRQ97895.1"/>
    </source>
</evidence>
<dbReference type="Proteomes" id="UP000050863">
    <property type="component" value="Unassembled WGS sequence"/>
</dbReference>
<keyword evidence="1" id="KW-1133">Transmembrane helix</keyword>
<dbReference type="AlphaFoldDB" id="A0A0R3KQX0"/>
<organism evidence="2 3">
    <name type="scientific">Bradyrhizobium jicamae</name>
    <dbReference type="NCBI Taxonomy" id="280332"/>
    <lineage>
        <taxon>Bacteria</taxon>
        <taxon>Pseudomonadati</taxon>
        <taxon>Pseudomonadota</taxon>
        <taxon>Alphaproteobacteria</taxon>
        <taxon>Hyphomicrobiales</taxon>
        <taxon>Nitrobacteraceae</taxon>
        <taxon>Bradyrhizobium</taxon>
    </lineage>
</organism>
<sequence>MSNRLKQFLFGIWGLLLIPLFMPILERGLKAANVFSDLGGVVTTVFGNAAVTTVSDNLVALGQQRWFKFAMVFLTGMLVGIALEWLNRKSAEKRASELRSLGAKFRSVSDSIKIRNASSEWPDNVRDLKPAILSAFTSARKFGLWVPNEHVYQLPDATFLCEYFRSVGKLLEEGQFDKANSEALSWKPFLDNVTLS</sequence>
<keyword evidence="1" id="KW-0812">Transmembrane</keyword>
<proteinExistence type="predicted"/>
<dbReference type="EMBL" id="LLXZ01000187">
    <property type="protein sequence ID" value="KRQ97895.1"/>
    <property type="molecule type" value="Genomic_DNA"/>
</dbReference>
<gene>
    <name evidence="2" type="ORF">CQ12_25025</name>
</gene>
<keyword evidence="1" id="KW-0472">Membrane</keyword>
<comment type="caution">
    <text evidence="2">The sequence shown here is derived from an EMBL/GenBank/DDBJ whole genome shotgun (WGS) entry which is preliminary data.</text>
</comment>
<accession>A0A0R3KQX0</accession>
<protein>
    <submittedName>
        <fullName evidence="2">Uncharacterized protein</fullName>
    </submittedName>
</protein>
<name>A0A0R3KQX0_9BRAD</name>
<feature type="transmembrane region" description="Helical" evidence="1">
    <location>
        <begin position="66"/>
        <end position="86"/>
    </location>
</feature>
<dbReference type="OrthoDB" id="8219567at2"/>
<reference evidence="2 3" key="1">
    <citation type="submission" date="2014-03" db="EMBL/GenBank/DDBJ databases">
        <title>Bradyrhizobium valentinum sp. nov., isolated from effective nodules of Lupinus mariae-josephae, a lupine endemic of basic-lime soils in Eastern Spain.</title>
        <authorList>
            <person name="Duran D."/>
            <person name="Rey L."/>
            <person name="Navarro A."/>
            <person name="Busquets A."/>
            <person name="Imperial J."/>
            <person name="Ruiz-Argueso T."/>
        </authorList>
    </citation>
    <scope>NUCLEOTIDE SEQUENCE [LARGE SCALE GENOMIC DNA]</scope>
    <source>
        <strain evidence="2 3">PAC68</strain>
    </source>
</reference>
<dbReference type="RefSeq" id="WP_057839201.1">
    <property type="nucleotide sequence ID" value="NZ_LLXZ01000187.1"/>
</dbReference>
<evidence type="ECO:0000256" key="1">
    <source>
        <dbReference type="SAM" id="Phobius"/>
    </source>
</evidence>